<reference evidence="7 8" key="1">
    <citation type="submission" date="2019-03" db="EMBL/GenBank/DDBJ databases">
        <title>Genomic Encyclopedia of Archaeal and Bacterial Type Strains, Phase II (KMG-II): from individual species to whole genera.</title>
        <authorList>
            <person name="Goeker M."/>
        </authorList>
    </citation>
    <scope>NUCLEOTIDE SEQUENCE [LARGE SCALE GENOMIC DNA]</scope>
    <source>
        <strain evidence="7 8">DSM 26433</strain>
    </source>
</reference>
<evidence type="ECO:0000259" key="6">
    <source>
        <dbReference type="PROSITE" id="PS51918"/>
    </source>
</evidence>
<name>A0A4R1NS00_9RHOB</name>
<dbReference type="PROSITE" id="PS51918">
    <property type="entry name" value="RADICAL_SAM"/>
    <property type="match status" value="1"/>
</dbReference>
<dbReference type="SUPFAM" id="SSF102114">
    <property type="entry name" value="Radical SAM enzymes"/>
    <property type="match status" value="1"/>
</dbReference>
<evidence type="ECO:0000256" key="2">
    <source>
        <dbReference type="ARBA" id="ARBA00022691"/>
    </source>
</evidence>
<dbReference type="GO" id="GO:0051536">
    <property type="term" value="F:iron-sulfur cluster binding"/>
    <property type="evidence" value="ECO:0007669"/>
    <property type="project" value="UniProtKB-KW"/>
</dbReference>
<dbReference type="SFLD" id="SFLDG01082">
    <property type="entry name" value="B12-binding_domain_containing"/>
    <property type="match status" value="1"/>
</dbReference>
<dbReference type="SFLD" id="SFLDG01095">
    <property type="entry name" value="Uncharacterised_Radical_SAM_Su"/>
    <property type="match status" value="1"/>
</dbReference>
<keyword evidence="3" id="KW-0479">Metal-binding</keyword>
<evidence type="ECO:0000256" key="5">
    <source>
        <dbReference type="ARBA" id="ARBA00023014"/>
    </source>
</evidence>
<comment type="cofactor">
    <cofactor evidence="1">
        <name>[4Fe-4S] cluster</name>
        <dbReference type="ChEBI" id="CHEBI:49883"/>
    </cofactor>
</comment>
<accession>A0A4R1NS00</accession>
<evidence type="ECO:0000256" key="3">
    <source>
        <dbReference type="ARBA" id="ARBA00022723"/>
    </source>
</evidence>
<dbReference type="SFLD" id="SFLDS00029">
    <property type="entry name" value="Radical_SAM"/>
    <property type="match status" value="1"/>
</dbReference>
<dbReference type="RefSeq" id="WP_132858185.1">
    <property type="nucleotide sequence ID" value="NZ_SMGR01000001.1"/>
</dbReference>
<gene>
    <name evidence="7" type="ORF">BXY66_0049</name>
</gene>
<feature type="domain" description="Radical SAM core" evidence="6">
    <location>
        <begin position="11"/>
        <end position="248"/>
    </location>
</feature>
<dbReference type="InterPro" id="IPR058240">
    <property type="entry name" value="rSAM_sf"/>
</dbReference>
<dbReference type="Gene3D" id="3.20.20.70">
    <property type="entry name" value="Aldolase class I"/>
    <property type="match status" value="1"/>
</dbReference>
<dbReference type="InterPro" id="IPR051198">
    <property type="entry name" value="BchE-like"/>
</dbReference>
<dbReference type="AlphaFoldDB" id="A0A4R1NS00"/>
<dbReference type="OrthoDB" id="9801424at2"/>
<dbReference type="Proteomes" id="UP000295673">
    <property type="component" value="Unassembled WGS sequence"/>
</dbReference>
<evidence type="ECO:0000313" key="7">
    <source>
        <dbReference type="EMBL" id="TCL08018.1"/>
    </source>
</evidence>
<dbReference type="PANTHER" id="PTHR43409">
    <property type="entry name" value="ANAEROBIC MAGNESIUM-PROTOPORPHYRIN IX MONOMETHYL ESTER CYCLASE-RELATED"/>
    <property type="match status" value="1"/>
</dbReference>
<proteinExistence type="predicted"/>
<sequence>MPFEGKLYRPWIEAESELIQVTLGCSNNTCTFCSMFIDKRFTRKKLEEIFADIDALRARNPHVESIFLIDGNVMVLKTEFLLKVLEKINATFPEIQNIALYSCLNDFRRKSLDELKALRAAGVTKAYAGLESGDPFVLDRVKKRMTPQEAIEGMELAKAAGIEVLLSFIFGLGGRNGSEQHIKETTDLLNILKPEEIAPMALAIQPGTVLEQEVKSGEFVMPTALQVLEEEKYLLENLGYFRHYYWGDHGNNLARMRGWMPEARAAFLDHAKERIAAYETSGDEELVTYAW</sequence>
<dbReference type="InterPro" id="IPR013785">
    <property type="entry name" value="Aldolase_TIM"/>
</dbReference>
<comment type="caution">
    <text evidence="7">The sequence shown here is derived from an EMBL/GenBank/DDBJ whole genome shotgun (WGS) entry which is preliminary data.</text>
</comment>
<dbReference type="InterPro" id="IPR006638">
    <property type="entry name" value="Elp3/MiaA/NifB-like_rSAM"/>
</dbReference>
<protein>
    <submittedName>
        <fullName evidence="7">Radical SAM family protein</fullName>
    </submittedName>
</protein>
<keyword evidence="5" id="KW-0411">Iron-sulfur</keyword>
<dbReference type="PANTHER" id="PTHR43409:SF4">
    <property type="entry name" value="RADICAL SAM SUPERFAMILY PROTEIN"/>
    <property type="match status" value="1"/>
</dbReference>
<dbReference type="InterPro" id="IPR007197">
    <property type="entry name" value="rSAM"/>
</dbReference>
<dbReference type="GO" id="GO:0046872">
    <property type="term" value="F:metal ion binding"/>
    <property type="evidence" value="ECO:0007669"/>
    <property type="project" value="UniProtKB-KW"/>
</dbReference>
<organism evidence="7 8">
    <name type="scientific">Shimia isoporae</name>
    <dbReference type="NCBI Taxonomy" id="647720"/>
    <lineage>
        <taxon>Bacteria</taxon>
        <taxon>Pseudomonadati</taxon>
        <taxon>Pseudomonadota</taxon>
        <taxon>Alphaproteobacteria</taxon>
        <taxon>Rhodobacterales</taxon>
        <taxon>Roseobacteraceae</taxon>
    </lineage>
</organism>
<dbReference type="Pfam" id="PF04055">
    <property type="entry name" value="Radical_SAM"/>
    <property type="match status" value="1"/>
</dbReference>
<dbReference type="GO" id="GO:0003824">
    <property type="term" value="F:catalytic activity"/>
    <property type="evidence" value="ECO:0007669"/>
    <property type="project" value="InterPro"/>
</dbReference>
<keyword evidence="2" id="KW-0949">S-adenosyl-L-methionine</keyword>
<evidence type="ECO:0000313" key="8">
    <source>
        <dbReference type="Proteomes" id="UP000295673"/>
    </source>
</evidence>
<dbReference type="SMART" id="SM00729">
    <property type="entry name" value="Elp3"/>
    <property type="match status" value="1"/>
</dbReference>
<keyword evidence="4" id="KW-0408">Iron</keyword>
<keyword evidence="8" id="KW-1185">Reference proteome</keyword>
<dbReference type="CDD" id="cd01335">
    <property type="entry name" value="Radical_SAM"/>
    <property type="match status" value="1"/>
</dbReference>
<dbReference type="EMBL" id="SMGR01000001">
    <property type="protein sequence ID" value="TCL08018.1"/>
    <property type="molecule type" value="Genomic_DNA"/>
</dbReference>
<evidence type="ECO:0000256" key="1">
    <source>
        <dbReference type="ARBA" id="ARBA00001966"/>
    </source>
</evidence>
<evidence type="ECO:0000256" key="4">
    <source>
        <dbReference type="ARBA" id="ARBA00023004"/>
    </source>
</evidence>